<dbReference type="Gene3D" id="2.50.20.10">
    <property type="entry name" value="Lipoprotein localisation LolA/LolB/LppX"/>
    <property type="match status" value="1"/>
</dbReference>
<evidence type="ECO:0000259" key="1">
    <source>
        <dbReference type="Pfam" id="PF17131"/>
    </source>
</evidence>
<accession>A0A382KD48</accession>
<organism evidence="2">
    <name type="scientific">marine metagenome</name>
    <dbReference type="NCBI Taxonomy" id="408172"/>
    <lineage>
        <taxon>unclassified sequences</taxon>
        <taxon>metagenomes</taxon>
        <taxon>ecological metagenomes</taxon>
    </lineage>
</organism>
<dbReference type="InterPro" id="IPR033399">
    <property type="entry name" value="TP_0789-like"/>
</dbReference>
<evidence type="ECO:0000313" key="2">
    <source>
        <dbReference type="EMBL" id="SVC21936.1"/>
    </source>
</evidence>
<protein>
    <recommendedName>
        <fullName evidence="1">Uncharacterized protein TP-0789 domain-containing protein</fullName>
    </recommendedName>
</protein>
<dbReference type="AlphaFoldDB" id="A0A382KD48"/>
<dbReference type="EMBL" id="UINC01079692">
    <property type="protein sequence ID" value="SVC21936.1"/>
    <property type="molecule type" value="Genomic_DNA"/>
</dbReference>
<gene>
    <name evidence="2" type="ORF">METZ01_LOCUS274790</name>
</gene>
<sequence length="285" mass="32104">MHYKQPITTAALTATLLAVSPVSATGPGNATAHIVVADASDPVNTPAAAITARATTDSLVARIVDRVDRLYRSGTSHPRFEMLIVNPNWERRLVMEIWTRGMNETFIRIEAPKKDAGIATLRRGAEMWNFFPKIDKVMKVPPSMMMGSWMGSDFSNDDLVKESTLIDDYVARPAAAPEGAPPDHHYLELLPRKHTATIWGRILLAVRVDDLLPVAETYFDEKGRAMRRIDFSEVRDFGGRLMPATMKLVPLHKEGHFTVIRYLEAHFDLELEVDTFGLRNLRKRR</sequence>
<reference evidence="2" key="1">
    <citation type="submission" date="2018-05" db="EMBL/GenBank/DDBJ databases">
        <authorList>
            <person name="Lanie J.A."/>
            <person name="Ng W.-L."/>
            <person name="Kazmierczak K.M."/>
            <person name="Andrzejewski T.M."/>
            <person name="Davidsen T.M."/>
            <person name="Wayne K.J."/>
            <person name="Tettelin H."/>
            <person name="Glass J.I."/>
            <person name="Rusch D."/>
            <person name="Podicherti R."/>
            <person name="Tsui H.-C.T."/>
            <person name="Winkler M.E."/>
        </authorList>
    </citation>
    <scope>NUCLEOTIDE SEQUENCE</scope>
</reference>
<name>A0A382KD48_9ZZZZ</name>
<dbReference type="CDD" id="cd16329">
    <property type="entry name" value="LolA_like"/>
    <property type="match status" value="1"/>
</dbReference>
<proteinExistence type="predicted"/>
<dbReference type="Pfam" id="PF17131">
    <property type="entry name" value="LolA_like"/>
    <property type="match status" value="1"/>
</dbReference>
<feature type="domain" description="Uncharacterized protein TP-0789" evidence="1">
    <location>
        <begin position="103"/>
        <end position="283"/>
    </location>
</feature>